<name>A0AAD5XKZ4_9FUNG</name>
<proteinExistence type="predicted"/>
<dbReference type="EMBL" id="JADGJQ010000057">
    <property type="protein sequence ID" value="KAJ3174993.1"/>
    <property type="molecule type" value="Genomic_DNA"/>
</dbReference>
<evidence type="ECO:0000313" key="2">
    <source>
        <dbReference type="Proteomes" id="UP001212152"/>
    </source>
</evidence>
<gene>
    <name evidence="1" type="ORF">HDU87_006527</name>
</gene>
<organism evidence="1 2">
    <name type="scientific">Geranomyces variabilis</name>
    <dbReference type="NCBI Taxonomy" id="109894"/>
    <lineage>
        <taxon>Eukaryota</taxon>
        <taxon>Fungi</taxon>
        <taxon>Fungi incertae sedis</taxon>
        <taxon>Chytridiomycota</taxon>
        <taxon>Chytridiomycota incertae sedis</taxon>
        <taxon>Chytridiomycetes</taxon>
        <taxon>Spizellomycetales</taxon>
        <taxon>Powellomycetaceae</taxon>
        <taxon>Geranomyces</taxon>
    </lineage>
</organism>
<protein>
    <submittedName>
        <fullName evidence="1">Uncharacterized protein</fullName>
    </submittedName>
</protein>
<dbReference type="AlphaFoldDB" id="A0AAD5XKZ4"/>
<dbReference type="Pfam" id="PF14735">
    <property type="entry name" value="HAUS4"/>
    <property type="match status" value="1"/>
</dbReference>
<keyword evidence="2" id="KW-1185">Reference proteome</keyword>
<dbReference type="GO" id="GO:0070652">
    <property type="term" value="C:HAUS complex"/>
    <property type="evidence" value="ECO:0007669"/>
    <property type="project" value="InterPro"/>
</dbReference>
<comment type="caution">
    <text evidence="1">The sequence shown here is derived from an EMBL/GenBank/DDBJ whole genome shotgun (WGS) entry which is preliminary data.</text>
</comment>
<accession>A0AAD5XKZ4</accession>
<dbReference type="Proteomes" id="UP001212152">
    <property type="component" value="Unassembled WGS sequence"/>
</dbReference>
<dbReference type="InterPro" id="IPR029327">
    <property type="entry name" value="HAUS4"/>
</dbReference>
<reference evidence="1" key="1">
    <citation type="submission" date="2020-05" db="EMBL/GenBank/DDBJ databases">
        <title>Phylogenomic resolution of chytrid fungi.</title>
        <authorList>
            <person name="Stajich J.E."/>
            <person name="Amses K."/>
            <person name="Simmons R."/>
            <person name="Seto K."/>
            <person name="Myers J."/>
            <person name="Bonds A."/>
            <person name="Quandt C.A."/>
            <person name="Barry K."/>
            <person name="Liu P."/>
            <person name="Grigoriev I."/>
            <person name="Longcore J.E."/>
            <person name="James T.Y."/>
        </authorList>
    </citation>
    <scope>NUCLEOTIDE SEQUENCE</scope>
    <source>
        <strain evidence="1">JEL0379</strain>
    </source>
</reference>
<dbReference type="GO" id="GO:0051225">
    <property type="term" value="P:spindle assembly"/>
    <property type="evidence" value="ECO:0007669"/>
    <property type="project" value="InterPro"/>
</dbReference>
<evidence type="ECO:0000313" key="1">
    <source>
        <dbReference type="EMBL" id="KAJ3174993.1"/>
    </source>
</evidence>
<sequence length="331" mass="34936">MPSPSSSPTQPLLSLAAGPHAAGTLAADLCAASLNSLASRALSPSLASARTAHLRAAILQAHISDAILDPSLDLSTLSEPLTQLLRTAEASTLPSPQPLGISPQSWEDRHLPSAKRKVPENLIELLVADVERRLAGTCAVLSAAAFKTPAAKTQSGIALAAAKAHGLTLHFTALRQQTTANRRQSARLHIQIIHRTRACAERWFSLLTSLHAAIAIHACELEPSAHKAFGECFEAIARNAMLKMRCLEAEMRLALCEGADAARLKAARAELDAARAVAERGLADADAQLARYRHVGKEFGQTVGAYSDVLRSMAVVEKDIGRMGGGRAGGI</sequence>